<proteinExistence type="predicted"/>
<dbReference type="RefSeq" id="WP_146297381.1">
    <property type="nucleotide sequence ID" value="NZ_CP042326.1"/>
</dbReference>
<dbReference type="KEGG" id="enn:FRE64_14725"/>
<evidence type="ECO:0000313" key="2">
    <source>
        <dbReference type="Proteomes" id="UP000318453"/>
    </source>
</evidence>
<dbReference type="OrthoDB" id="465155at2"/>
<keyword evidence="2" id="KW-1185">Reference proteome</keyword>
<name>A0A5B8NSR7_9CHRO</name>
<protein>
    <submittedName>
        <fullName evidence="1">DUF948 domain-containing protein</fullName>
    </submittedName>
</protein>
<dbReference type="EMBL" id="CP042326">
    <property type="protein sequence ID" value="QDZ41551.1"/>
    <property type="molecule type" value="Genomic_DNA"/>
</dbReference>
<accession>A0A5B8NSR7</accession>
<reference evidence="1" key="1">
    <citation type="submission" date="2019-08" db="EMBL/GenBank/DDBJ databases">
        <title>Carotenoids and Carotenoid Binding Proteins in the Halophilic Cyanobacterium Euhalothece sp. ZM00.</title>
        <authorList>
            <person name="Cho S.M."/>
            <person name="Song J.Y."/>
            <person name="Park Y.-I."/>
        </authorList>
    </citation>
    <scope>NUCLEOTIDE SEQUENCE [LARGE SCALE GENOMIC DNA]</scope>
    <source>
        <strain evidence="1">Z-M001</strain>
    </source>
</reference>
<sequence length="123" mass="13457">MSSPLFWLALSLFLVSVSLTAVLMAAFPAFLELARAARNADKFIDTLHQELPSTLKAIRLTGEEITELTNDVNTGVKSASKTVQQFDQGVTTAKHQAKGVKKQTQGVITGLKVAWKTWQGNQR</sequence>
<dbReference type="Proteomes" id="UP000318453">
    <property type="component" value="Chromosome"/>
</dbReference>
<dbReference type="AlphaFoldDB" id="A0A5B8NSR7"/>
<organism evidence="1 2">
    <name type="scientific">Euhalothece natronophila Z-M001</name>
    <dbReference type="NCBI Taxonomy" id="522448"/>
    <lineage>
        <taxon>Bacteria</taxon>
        <taxon>Bacillati</taxon>
        <taxon>Cyanobacteriota</taxon>
        <taxon>Cyanophyceae</taxon>
        <taxon>Oscillatoriophycideae</taxon>
        <taxon>Chroococcales</taxon>
        <taxon>Halothecacae</taxon>
        <taxon>Halothece cluster</taxon>
        <taxon>Euhalothece</taxon>
    </lineage>
</organism>
<dbReference type="PANTHER" id="PTHR33825">
    <property type="entry name" value="CHITINASE-LIKE PROTEIN"/>
    <property type="match status" value="1"/>
</dbReference>
<dbReference type="PANTHER" id="PTHR33825:SF5">
    <property type="entry name" value="TRANSMEMBRANE PROTEIN"/>
    <property type="match status" value="1"/>
</dbReference>
<gene>
    <name evidence="1" type="ORF">FRE64_14725</name>
</gene>
<evidence type="ECO:0000313" key="1">
    <source>
        <dbReference type="EMBL" id="QDZ41551.1"/>
    </source>
</evidence>